<dbReference type="Proteomes" id="UP000315343">
    <property type="component" value="Unassembled WGS sequence"/>
</dbReference>
<dbReference type="InterPro" id="IPR006016">
    <property type="entry name" value="UspA"/>
</dbReference>
<feature type="domain" description="UspA" evidence="2">
    <location>
        <begin position="1"/>
        <end position="148"/>
    </location>
</feature>
<sequence length="150" mass="16646">MKKILIPIDGSEASKKAAEKAVSVGKLIDAELTFITVANLPTEDKYSYFGMTVENAFIANRKNMLKQLIVEEGRMLDILVRNIDTENLRINKKVIVGVPAEEIVKLAAEEKFDFIVIGRRGFSKVERFFVGSVTQKVISASPCPVMVVNV</sequence>
<protein>
    <submittedName>
        <fullName evidence="3">Nucleotide-binding universal stress UspA family protein</fullName>
    </submittedName>
</protein>
<organism evidence="3 4">
    <name type="scientific">Sedimentibacter saalensis</name>
    <dbReference type="NCBI Taxonomy" id="130788"/>
    <lineage>
        <taxon>Bacteria</taxon>
        <taxon>Bacillati</taxon>
        <taxon>Bacillota</taxon>
        <taxon>Tissierellia</taxon>
        <taxon>Sedimentibacter</taxon>
    </lineage>
</organism>
<evidence type="ECO:0000259" key="2">
    <source>
        <dbReference type="Pfam" id="PF00582"/>
    </source>
</evidence>
<dbReference type="Pfam" id="PF00582">
    <property type="entry name" value="Usp"/>
    <property type="match status" value="1"/>
</dbReference>
<name>A0A562JE95_9FIRM</name>
<dbReference type="PRINTS" id="PR01438">
    <property type="entry name" value="UNVRSLSTRESS"/>
</dbReference>
<comment type="similarity">
    <text evidence="1">Belongs to the universal stress protein A family.</text>
</comment>
<reference evidence="3 4" key="1">
    <citation type="submission" date="2019-07" db="EMBL/GenBank/DDBJ databases">
        <title>Genomic Encyclopedia of Type Strains, Phase I: the one thousand microbial genomes (KMG-I) project.</title>
        <authorList>
            <person name="Kyrpides N."/>
        </authorList>
    </citation>
    <scope>NUCLEOTIDE SEQUENCE [LARGE SCALE GENOMIC DNA]</scope>
    <source>
        <strain evidence="3 4">DSM 13558</strain>
    </source>
</reference>
<proteinExistence type="inferred from homology"/>
<accession>A0A562JE95</accession>
<evidence type="ECO:0000313" key="4">
    <source>
        <dbReference type="Proteomes" id="UP000315343"/>
    </source>
</evidence>
<dbReference type="Gene3D" id="3.40.50.620">
    <property type="entry name" value="HUPs"/>
    <property type="match status" value="1"/>
</dbReference>
<dbReference type="PANTHER" id="PTHR46268:SF6">
    <property type="entry name" value="UNIVERSAL STRESS PROTEIN UP12"/>
    <property type="match status" value="1"/>
</dbReference>
<dbReference type="SUPFAM" id="SSF52402">
    <property type="entry name" value="Adenine nucleotide alpha hydrolases-like"/>
    <property type="match status" value="1"/>
</dbReference>
<dbReference type="EMBL" id="VLKH01000003">
    <property type="protein sequence ID" value="TWH81497.1"/>
    <property type="molecule type" value="Genomic_DNA"/>
</dbReference>
<dbReference type="InterPro" id="IPR006015">
    <property type="entry name" value="Universal_stress_UspA"/>
</dbReference>
<dbReference type="AlphaFoldDB" id="A0A562JE95"/>
<keyword evidence="4" id="KW-1185">Reference proteome</keyword>
<dbReference type="InterPro" id="IPR014729">
    <property type="entry name" value="Rossmann-like_a/b/a_fold"/>
</dbReference>
<comment type="caution">
    <text evidence="3">The sequence shown here is derived from an EMBL/GenBank/DDBJ whole genome shotgun (WGS) entry which is preliminary data.</text>
</comment>
<dbReference type="OrthoDB" id="9794782at2"/>
<gene>
    <name evidence="3" type="ORF">LY60_01248</name>
</gene>
<evidence type="ECO:0000256" key="1">
    <source>
        <dbReference type="ARBA" id="ARBA00008791"/>
    </source>
</evidence>
<dbReference type="CDD" id="cd00293">
    <property type="entry name" value="USP-like"/>
    <property type="match status" value="1"/>
</dbReference>
<dbReference type="PANTHER" id="PTHR46268">
    <property type="entry name" value="STRESS RESPONSE PROTEIN NHAX"/>
    <property type="match status" value="1"/>
</dbReference>
<evidence type="ECO:0000313" key="3">
    <source>
        <dbReference type="EMBL" id="TWH81497.1"/>
    </source>
</evidence>
<dbReference type="RefSeq" id="WP_145081369.1">
    <property type="nucleotide sequence ID" value="NZ_JAYFNS010000016.1"/>
</dbReference>